<evidence type="ECO:0000313" key="5">
    <source>
        <dbReference type="Proteomes" id="UP000324646"/>
    </source>
</evidence>
<dbReference type="PANTHER" id="PTHR21666:SF289">
    <property type="entry name" value="L-ALA--D-GLU ENDOPEPTIDASE"/>
    <property type="match status" value="1"/>
</dbReference>
<keyword evidence="2" id="KW-0812">Transmembrane</keyword>
<dbReference type="InterPro" id="IPR016047">
    <property type="entry name" value="M23ase_b-sheet_dom"/>
</dbReference>
<keyword evidence="5" id="KW-1185">Reference proteome</keyword>
<evidence type="ECO:0000313" key="4">
    <source>
        <dbReference type="EMBL" id="QEK12298.1"/>
    </source>
</evidence>
<name>A0A5C0SGE3_CRATE</name>
<gene>
    <name evidence="4" type="ORF">FQB35_07860</name>
</gene>
<dbReference type="InterPro" id="IPR050570">
    <property type="entry name" value="Cell_wall_metabolism_enzyme"/>
</dbReference>
<feature type="transmembrane region" description="Helical" evidence="2">
    <location>
        <begin position="35"/>
        <end position="52"/>
    </location>
</feature>
<dbReference type="CDD" id="cd12797">
    <property type="entry name" value="M23_peptidase"/>
    <property type="match status" value="1"/>
</dbReference>
<dbReference type="Gene3D" id="2.70.70.10">
    <property type="entry name" value="Glucose Permease (Domain IIA)"/>
    <property type="match status" value="1"/>
</dbReference>
<dbReference type="Proteomes" id="UP000324646">
    <property type="component" value="Chromosome"/>
</dbReference>
<keyword evidence="2" id="KW-0472">Membrane</keyword>
<protein>
    <submittedName>
        <fullName evidence="4">M23 family metallopeptidase</fullName>
    </submittedName>
</protein>
<dbReference type="KEGG" id="crs:FQB35_07860"/>
<proteinExistence type="predicted"/>
<sequence length="245" mass="28341">MNKLYRKINSNRQKISNHVKRKNYNNRGSQFYKRTLKQIVLCILIVLLVIFIKNINSPITNKTKDVIKISLTKEINLKKSIKQIMVYVKEIPKMHNKVTNVFNAFSKETNSSIKFIVPLKGEIISNYGESRDPILNIKTFQRGVDILVNKDESIVSVADGEIIQIGEGKSLGKYIKVKHKNNMVSFYANCSHVKVKKGQIVKKGEEIATIYKPNKNENTYLHFELWKEGKVVDPTKYIPFDRKIL</sequence>
<reference evidence="4 5" key="1">
    <citation type="submission" date="2019-07" db="EMBL/GenBank/DDBJ databases">
        <title>Complete genome of Crassaminicella thermophila SY095.</title>
        <authorList>
            <person name="Li X."/>
        </authorList>
    </citation>
    <scope>NUCLEOTIDE SEQUENCE [LARGE SCALE GENOMIC DNA]</scope>
    <source>
        <strain evidence="4 5">SY095</strain>
    </source>
</reference>
<evidence type="ECO:0000256" key="2">
    <source>
        <dbReference type="SAM" id="Phobius"/>
    </source>
</evidence>
<dbReference type="PANTHER" id="PTHR21666">
    <property type="entry name" value="PEPTIDASE-RELATED"/>
    <property type="match status" value="1"/>
</dbReference>
<dbReference type="InterPro" id="IPR011055">
    <property type="entry name" value="Dup_hybrid_motif"/>
</dbReference>
<keyword evidence="1" id="KW-0732">Signal</keyword>
<organism evidence="4 5">
    <name type="scientific">Crassaminicella thermophila</name>
    <dbReference type="NCBI Taxonomy" id="2599308"/>
    <lineage>
        <taxon>Bacteria</taxon>
        <taxon>Bacillati</taxon>
        <taxon>Bacillota</taxon>
        <taxon>Clostridia</taxon>
        <taxon>Eubacteriales</taxon>
        <taxon>Clostridiaceae</taxon>
        <taxon>Crassaminicella</taxon>
    </lineage>
</organism>
<dbReference type="RefSeq" id="WP_148809453.1">
    <property type="nucleotide sequence ID" value="NZ_CP042243.1"/>
</dbReference>
<keyword evidence="2" id="KW-1133">Transmembrane helix</keyword>
<accession>A0A5C0SGE3</accession>
<dbReference type="AlphaFoldDB" id="A0A5C0SGE3"/>
<evidence type="ECO:0000256" key="1">
    <source>
        <dbReference type="ARBA" id="ARBA00022729"/>
    </source>
</evidence>
<dbReference type="Pfam" id="PF01551">
    <property type="entry name" value="Peptidase_M23"/>
    <property type="match status" value="1"/>
</dbReference>
<evidence type="ECO:0000259" key="3">
    <source>
        <dbReference type="Pfam" id="PF01551"/>
    </source>
</evidence>
<dbReference type="OrthoDB" id="2083169at2"/>
<dbReference type="EMBL" id="CP042243">
    <property type="protein sequence ID" value="QEK12298.1"/>
    <property type="molecule type" value="Genomic_DNA"/>
</dbReference>
<dbReference type="SUPFAM" id="SSF51261">
    <property type="entry name" value="Duplicated hybrid motif"/>
    <property type="match status" value="1"/>
</dbReference>
<dbReference type="GO" id="GO:0004222">
    <property type="term" value="F:metalloendopeptidase activity"/>
    <property type="evidence" value="ECO:0007669"/>
    <property type="project" value="TreeGrafter"/>
</dbReference>
<feature type="domain" description="M23ase beta-sheet core" evidence="3">
    <location>
        <begin position="140"/>
        <end position="234"/>
    </location>
</feature>